<sequence length="191" mass="22208">MQKLKKIFFDLDDTFFETHPVMRKKLAAKGVTIGEGEYITPENGGIHFSEILNSPTFMLDARMRQYAKGTLEYLVQQGYSVGVCTHRGYHELGTRYSRLAMRGLLHVIDHFHVISPLIYPDKIAFLDSVHGAGNYLLVDDKPKWNGAEKLPDNIMLFNQGWNKHIDHPYRIESFQRRHFLKTLRQMQLTID</sequence>
<dbReference type="Proteomes" id="UP000827609">
    <property type="component" value="Segment"/>
</dbReference>
<dbReference type="EMBL" id="MZ475896">
    <property type="protein sequence ID" value="QYW04881.1"/>
    <property type="molecule type" value="Genomic_DNA"/>
</dbReference>
<proteinExistence type="predicted"/>
<dbReference type="InterPro" id="IPR023214">
    <property type="entry name" value="HAD_sf"/>
</dbReference>
<dbReference type="Gene3D" id="3.40.50.1000">
    <property type="entry name" value="HAD superfamily/HAD-like"/>
    <property type="match status" value="1"/>
</dbReference>
<evidence type="ECO:0000313" key="2">
    <source>
        <dbReference type="Proteomes" id="UP000827609"/>
    </source>
</evidence>
<evidence type="ECO:0000313" key="1">
    <source>
        <dbReference type="EMBL" id="QYW04881.1"/>
    </source>
</evidence>
<name>A0AAE7WSE6_9CAUD</name>
<protein>
    <submittedName>
        <fullName evidence="1">Uncharacterized protein</fullName>
    </submittedName>
</protein>
<accession>A0AAE7WSE6</accession>
<dbReference type="SUPFAM" id="SSF56784">
    <property type="entry name" value="HAD-like"/>
    <property type="match status" value="1"/>
</dbReference>
<organism evidence="1 2">
    <name type="scientific">Erwinia phage pEa_SNUABM_7</name>
    <dbReference type="NCBI Taxonomy" id="2866695"/>
    <lineage>
        <taxon>Viruses</taxon>
        <taxon>Duplodnaviria</taxon>
        <taxon>Heunggongvirae</taxon>
        <taxon>Uroviricota</taxon>
        <taxon>Caudoviricetes</taxon>
        <taxon>Snuvirus</taxon>
        <taxon>Snuvirus SNUABM7</taxon>
    </lineage>
</organism>
<gene>
    <name evidence="1" type="ORF">pEaSNUABM7_00213</name>
</gene>
<reference evidence="1" key="1">
    <citation type="submission" date="2021-06" db="EMBL/GenBank/DDBJ databases">
        <title>Complete genome sequence of Erwinia phage pEa_SNUABM_7.</title>
        <authorList>
            <person name="Kim S.G."/>
            <person name="Park S.C."/>
        </authorList>
    </citation>
    <scope>NUCLEOTIDE SEQUENCE</scope>
</reference>
<dbReference type="InterPro" id="IPR036412">
    <property type="entry name" value="HAD-like_sf"/>
</dbReference>
<keyword evidence="2" id="KW-1185">Reference proteome</keyword>